<keyword evidence="3" id="KW-1185">Reference proteome</keyword>
<feature type="transmembrane region" description="Helical" evidence="1">
    <location>
        <begin position="130"/>
        <end position="150"/>
    </location>
</feature>
<dbReference type="Proteomes" id="UP000030832">
    <property type="component" value="Unassembled WGS sequence"/>
</dbReference>
<dbReference type="EMBL" id="JRJU01000036">
    <property type="protein sequence ID" value="KHF38535.1"/>
    <property type="molecule type" value="Genomic_DNA"/>
</dbReference>
<keyword evidence="1" id="KW-1133">Transmembrane helix</keyword>
<organism evidence="2 3">
    <name type="scientific">Halalkalibacter okhensis</name>
    <dbReference type="NCBI Taxonomy" id="333138"/>
    <lineage>
        <taxon>Bacteria</taxon>
        <taxon>Bacillati</taxon>
        <taxon>Bacillota</taxon>
        <taxon>Bacilli</taxon>
        <taxon>Bacillales</taxon>
        <taxon>Bacillaceae</taxon>
        <taxon>Halalkalibacter</taxon>
    </lineage>
</organism>
<dbReference type="AlphaFoldDB" id="A0A0B0IB68"/>
<keyword evidence="1" id="KW-0472">Membrane</keyword>
<name>A0A0B0IB68_9BACI</name>
<feature type="transmembrane region" description="Helical" evidence="1">
    <location>
        <begin position="99"/>
        <end position="124"/>
    </location>
</feature>
<feature type="transmembrane region" description="Helical" evidence="1">
    <location>
        <begin position="7"/>
        <end position="26"/>
    </location>
</feature>
<dbReference type="RefSeq" id="WP_034632405.1">
    <property type="nucleotide sequence ID" value="NZ_JRJU01000036.1"/>
</dbReference>
<gene>
    <name evidence="2" type="ORF">LQ50_20490</name>
</gene>
<protein>
    <submittedName>
        <fullName evidence="2">DNA-binding protein</fullName>
    </submittedName>
</protein>
<evidence type="ECO:0000256" key="1">
    <source>
        <dbReference type="SAM" id="Phobius"/>
    </source>
</evidence>
<evidence type="ECO:0000313" key="3">
    <source>
        <dbReference type="Proteomes" id="UP000030832"/>
    </source>
</evidence>
<accession>A0A0B0IB68</accession>
<keyword evidence="1" id="KW-0812">Transmembrane</keyword>
<feature type="transmembrane region" description="Helical" evidence="1">
    <location>
        <begin position="32"/>
        <end position="60"/>
    </location>
</feature>
<dbReference type="STRING" id="333138.LQ50_20490"/>
<evidence type="ECO:0000313" key="2">
    <source>
        <dbReference type="EMBL" id="KHF38535.1"/>
    </source>
</evidence>
<dbReference type="OrthoDB" id="6400183at2"/>
<dbReference type="Pfam" id="PF06695">
    <property type="entry name" value="Sm_multidrug_ex"/>
    <property type="match status" value="1"/>
</dbReference>
<reference evidence="2 3" key="1">
    <citation type="submission" date="2014-09" db="EMBL/GenBank/DDBJ databases">
        <title>Genome sequencing and annotation of Bacillus Okhensis strain Kh10-101T.</title>
        <authorList>
            <person name="Prakash J.S."/>
        </authorList>
    </citation>
    <scope>NUCLEOTIDE SEQUENCE [LARGE SCALE GENOMIC DNA]</scope>
    <source>
        <strain evidence="3">Kh10-101T</strain>
    </source>
</reference>
<proteinExistence type="predicted"/>
<dbReference type="GO" id="GO:0003677">
    <property type="term" value="F:DNA binding"/>
    <property type="evidence" value="ECO:0007669"/>
    <property type="project" value="UniProtKB-KW"/>
</dbReference>
<dbReference type="InterPro" id="IPR009577">
    <property type="entry name" value="Sm_multidrug_ex"/>
</dbReference>
<sequence length="168" mass="18597">MNFFELLWAYVLVFILSAVPFLEGYAVAPLAIIAGLSAVPVIILGLLGNIVTVFLVIVFVNKIKAWRNKKKNKGQEQEEGQTESKRTVRAQKIWSKYGLPGLAMIGPLFVGSHVTAFMSVSLGATKQKAFVWMTASITVWTIVFVILAYFGVDLLGHRDDGVSNRFFN</sequence>
<keyword evidence="2" id="KW-0238">DNA-binding</keyword>
<comment type="caution">
    <text evidence="2">The sequence shown here is derived from an EMBL/GenBank/DDBJ whole genome shotgun (WGS) entry which is preliminary data.</text>
</comment>
<dbReference type="eggNOG" id="COG2426">
    <property type="taxonomic scope" value="Bacteria"/>
</dbReference>